<dbReference type="Pfam" id="PF07690">
    <property type="entry name" value="MFS_1"/>
    <property type="match status" value="1"/>
</dbReference>
<evidence type="ECO:0000256" key="9">
    <source>
        <dbReference type="SAM" id="Phobius"/>
    </source>
</evidence>
<feature type="transmembrane region" description="Helical" evidence="9">
    <location>
        <begin position="247"/>
        <end position="268"/>
    </location>
</feature>
<evidence type="ECO:0000256" key="1">
    <source>
        <dbReference type="ARBA" id="ARBA00004651"/>
    </source>
</evidence>
<dbReference type="NCBIfam" id="TIGR00711">
    <property type="entry name" value="efflux_EmrB"/>
    <property type="match status" value="1"/>
</dbReference>
<comment type="subcellular location">
    <subcellularLocation>
        <location evidence="1">Cell membrane</location>
        <topology evidence="1">Multi-pass membrane protein</topology>
    </subcellularLocation>
</comment>
<dbReference type="GO" id="GO:0022857">
    <property type="term" value="F:transmembrane transporter activity"/>
    <property type="evidence" value="ECO:0007669"/>
    <property type="project" value="InterPro"/>
</dbReference>
<gene>
    <name evidence="11" type="ORF">BCR32DRAFT_331042</name>
</gene>
<dbReference type="SUPFAM" id="SSF103473">
    <property type="entry name" value="MFS general substrate transporter"/>
    <property type="match status" value="1"/>
</dbReference>
<feature type="transmembrane region" description="Helical" evidence="9">
    <location>
        <begin position="289"/>
        <end position="313"/>
    </location>
</feature>
<feature type="transmembrane region" description="Helical" evidence="9">
    <location>
        <begin position="319"/>
        <end position="341"/>
    </location>
</feature>
<keyword evidence="3" id="KW-0813">Transport</keyword>
<feature type="transmembrane region" description="Helical" evidence="9">
    <location>
        <begin position="162"/>
        <end position="181"/>
    </location>
</feature>
<reference evidence="11 12" key="1">
    <citation type="submission" date="2016-08" db="EMBL/GenBank/DDBJ databases">
        <title>A Parts List for Fungal Cellulosomes Revealed by Comparative Genomics.</title>
        <authorList>
            <consortium name="DOE Joint Genome Institute"/>
            <person name="Haitjema C.H."/>
            <person name="Gilmore S.P."/>
            <person name="Henske J.K."/>
            <person name="Solomon K.V."/>
            <person name="De Groot R."/>
            <person name="Kuo A."/>
            <person name="Mondo S.J."/>
            <person name="Salamov A.A."/>
            <person name="Labutti K."/>
            <person name="Zhao Z."/>
            <person name="Chiniquy J."/>
            <person name="Barry K."/>
            <person name="Brewer H.M."/>
            <person name="Purvine S.O."/>
            <person name="Wright A.T."/>
            <person name="Boxma B."/>
            <person name="Van Alen T."/>
            <person name="Hackstein J.H."/>
            <person name="Baker S.E."/>
            <person name="Grigoriev I.V."/>
            <person name="O'Malley M.A."/>
        </authorList>
    </citation>
    <scope>NUCLEOTIDE SEQUENCE [LARGE SCALE GENOMIC DNA]</scope>
    <source>
        <strain evidence="11 12">S4</strain>
    </source>
</reference>
<evidence type="ECO:0000313" key="12">
    <source>
        <dbReference type="Proteomes" id="UP000193944"/>
    </source>
</evidence>
<keyword evidence="7 9" id="KW-0472">Membrane</keyword>
<dbReference type="Gene3D" id="1.20.1720.10">
    <property type="entry name" value="Multidrug resistance protein D"/>
    <property type="match status" value="1"/>
</dbReference>
<keyword evidence="6 9" id="KW-1133">Transmembrane helix</keyword>
<dbReference type="OrthoDB" id="6770063at2759"/>
<dbReference type="AlphaFoldDB" id="A0A1Y1UVY3"/>
<keyword evidence="12" id="KW-1185">Reference proteome</keyword>
<dbReference type="InterPro" id="IPR004638">
    <property type="entry name" value="EmrB-like"/>
</dbReference>
<protein>
    <submittedName>
        <fullName evidence="11">MFS general substrate transporter</fullName>
    </submittedName>
</protein>
<accession>A0A1Y1UVY3</accession>
<comment type="caution">
    <text evidence="11">The sequence shown here is derived from an EMBL/GenBank/DDBJ whole genome shotgun (WGS) entry which is preliminary data.</text>
</comment>
<feature type="transmembrane region" description="Helical" evidence="9">
    <location>
        <begin position="220"/>
        <end position="241"/>
    </location>
</feature>
<evidence type="ECO:0000259" key="10">
    <source>
        <dbReference type="PROSITE" id="PS50850"/>
    </source>
</evidence>
<evidence type="ECO:0000256" key="4">
    <source>
        <dbReference type="ARBA" id="ARBA00022475"/>
    </source>
</evidence>
<feature type="transmembrane region" description="Helical" evidence="9">
    <location>
        <begin position="130"/>
        <end position="150"/>
    </location>
</feature>
<feature type="transmembrane region" description="Helical" evidence="9">
    <location>
        <begin position="187"/>
        <end position="208"/>
    </location>
</feature>
<evidence type="ECO:0000256" key="7">
    <source>
        <dbReference type="ARBA" id="ARBA00023136"/>
    </source>
</evidence>
<feature type="transmembrane region" description="Helical" evidence="9">
    <location>
        <begin position="454"/>
        <end position="477"/>
    </location>
</feature>
<feature type="region of interest" description="Disordered" evidence="8">
    <location>
        <begin position="1"/>
        <end position="20"/>
    </location>
</feature>
<dbReference type="Gene3D" id="1.20.1250.20">
    <property type="entry name" value="MFS general substrate transporter like domains"/>
    <property type="match status" value="1"/>
</dbReference>
<dbReference type="PANTHER" id="PTHR42718">
    <property type="entry name" value="MAJOR FACILITATOR SUPERFAMILY MULTIDRUG TRANSPORTER MFSC"/>
    <property type="match status" value="1"/>
</dbReference>
<evidence type="ECO:0000313" key="11">
    <source>
        <dbReference type="EMBL" id="ORX41778.1"/>
    </source>
</evidence>
<reference evidence="11 12" key="2">
    <citation type="submission" date="2016-08" db="EMBL/GenBank/DDBJ databases">
        <title>Pervasive Adenine N6-methylation of Active Genes in Fungi.</title>
        <authorList>
            <consortium name="DOE Joint Genome Institute"/>
            <person name="Mondo S.J."/>
            <person name="Dannebaum R.O."/>
            <person name="Kuo R.C."/>
            <person name="Labutti K."/>
            <person name="Haridas S."/>
            <person name="Kuo A."/>
            <person name="Salamov A."/>
            <person name="Ahrendt S.R."/>
            <person name="Lipzen A."/>
            <person name="Sullivan W."/>
            <person name="Andreopoulos W.B."/>
            <person name="Clum A."/>
            <person name="Lindquist E."/>
            <person name="Daum C."/>
            <person name="Ramamoorthy G.K."/>
            <person name="Gryganskyi A."/>
            <person name="Culley D."/>
            <person name="Magnuson J.K."/>
            <person name="James T.Y."/>
            <person name="O'Malley M.A."/>
            <person name="Stajich J.E."/>
            <person name="Spatafora J.W."/>
            <person name="Visel A."/>
            <person name="Grigoriev I.V."/>
        </authorList>
    </citation>
    <scope>NUCLEOTIDE SEQUENCE [LARGE SCALE GENOMIC DNA]</scope>
    <source>
        <strain evidence="11 12">S4</strain>
    </source>
</reference>
<evidence type="ECO:0000256" key="3">
    <source>
        <dbReference type="ARBA" id="ARBA00022448"/>
    </source>
</evidence>
<feature type="compositionally biased region" description="Basic and acidic residues" evidence="8">
    <location>
        <begin position="495"/>
        <end position="509"/>
    </location>
</feature>
<dbReference type="PANTHER" id="PTHR42718:SF9">
    <property type="entry name" value="MAJOR FACILITATOR SUPERFAMILY MULTIDRUG TRANSPORTER MFSC"/>
    <property type="match status" value="1"/>
</dbReference>
<feature type="transmembrane region" description="Helical" evidence="9">
    <location>
        <begin position="73"/>
        <end position="94"/>
    </location>
</feature>
<evidence type="ECO:0000256" key="6">
    <source>
        <dbReference type="ARBA" id="ARBA00022989"/>
    </source>
</evidence>
<proteinExistence type="inferred from homology"/>
<dbReference type="GO" id="GO:0005886">
    <property type="term" value="C:plasma membrane"/>
    <property type="evidence" value="ECO:0007669"/>
    <property type="project" value="UniProtKB-SubCell"/>
</dbReference>
<feature type="transmembrane region" description="Helical" evidence="9">
    <location>
        <begin position="353"/>
        <end position="372"/>
    </location>
</feature>
<dbReference type="Proteomes" id="UP000193944">
    <property type="component" value="Unassembled WGS sequence"/>
</dbReference>
<dbReference type="CDD" id="cd17503">
    <property type="entry name" value="MFS_LmrB_MDR_like"/>
    <property type="match status" value="1"/>
</dbReference>
<dbReference type="EMBL" id="MCFG01000847">
    <property type="protein sequence ID" value="ORX41778.1"/>
    <property type="molecule type" value="Genomic_DNA"/>
</dbReference>
<feature type="transmembrane region" description="Helical" evidence="9">
    <location>
        <begin position="378"/>
        <end position="403"/>
    </location>
</feature>
<feature type="domain" description="Major facilitator superfamily (MFS) profile" evidence="10">
    <location>
        <begin position="31"/>
        <end position="483"/>
    </location>
</feature>
<keyword evidence="5 9" id="KW-0812">Transmembrane</keyword>
<evidence type="ECO:0000256" key="5">
    <source>
        <dbReference type="ARBA" id="ARBA00022692"/>
    </source>
</evidence>
<feature type="transmembrane region" description="Helical" evidence="9">
    <location>
        <begin position="33"/>
        <end position="53"/>
    </location>
</feature>
<feature type="region of interest" description="Disordered" evidence="8">
    <location>
        <begin position="488"/>
        <end position="509"/>
    </location>
</feature>
<keyword evidence="4" id="KW-1003">Cell membrane</keyword>
<organism evidence="11 12">
    <name type="scientific">Anaeromyces robustus</name>
    <dbReference type="NCBI Taxonomy" id="1754192"/>
    <lineage>
        <taxon>Eukaryota</taxon>
        <taxon>Fungi</taxon>
        <taxon>Fungi incertae sedis</taxon>
        <taxon>Chytridiomycota</taxon>
        <taxon>Chytridiomycota incertae sedis</taxon>
        <taxon>Neocallimastigomycetes</taxon>
        <taxon>Neocallimastigales</taxon>
        <taxon>Neocallimastigaceae</taxon>
        <taxon>Anaeromyces</taxon>
    </lineage>
</organism>
<dbReference type="InterPro" id="IPR036259">
    <property type="entry name" value="MFS_trans_sf"/>
</dbReference>
<comment type="similarity">
    <text evidence="2">Belongs to the major facilitator superfamily. EmrB family.</text>
</comment>
<name>A0A1Y1UVY3_9FUNG</name>
<sequence>MSEKMSEKKNDNKKLPDNFIKSEGKKVSPRRRLLIFLNLNVSCVATSMLGTALTTALPPIMEDLNMTVNTAQWLTSGFILFLAVMTPFTAYLITRFKTKRLYCIALLFFILGLTVCAFAKSFAMMMLGRIIQGCGNGLISSMGQVIILSIFPPEKIGTVMGWYGLSIGVAPIISPTIAGLLVDSVGWRMIFVIAISIMAISLIIAFFVFEDVLPTMRKKFDVISLFFSALAFGGVTFAVGNMGTYKFVSYEVLMALIIGLVTAVIFTFRQLKIKVPFLDVRVLKNWDYTVSLTATVLIQLIFMGTTIIIPVYVQQLKGLSATISGLVTLPGSLVWAIISPFAGKIYDKVGMKLLFIVGSVILIFSNLGIYFIDIHQSVWIFSGINVFRCLACGSILMPLVTWAMKDIPKMKTSDATALYNSIRFIAGAVGSALFISVMTKIANGVRGSKENPEMYGINVVFLIMSILSGLLLLIGIFGCKDSLFKKKPTPTNNDEDNKKNEEKEKEKDIKKIDMTQDKDISEVRICIDDEDIEKINKTLENISYRPVSEGDTVIENGLSLDGISIKDKSDVETVIENQDEAEIDVVVNTSKQ</sequence>
<feature type="transmembrane region" description="Helical" evidence="9">
    <location>
        <begin position="424"/>
        <end position="442"/>
    </location>
</feature>
<evidence type="ECO:0000256" key="8">
    <source>
        <dbReference type="SAM" id="MobiDB-lite"/>
    </source>
</evidence>
<dbReference type="InterPro" id="IPR020846">
    <property type="entry name" value="MFS_dom"/>
</dbReference>
<evidence type="ECO:0000256" key="2">
    <source>
        <dbReference type="ARBA" id="ARBA00008537"/>
    </source>
</evidence>
<dbReference type="PROSITE" id="PS50850">
    <property type="entry name" value="MFS"/>
    <property type="match status" value="1"/>
</dbReference>
<feature type="transmembrane region" description="Helical" evidence="9">
    <location>
        <begin position="101"/>
        <end position="124"/>
    </location>
</feature>
<dbReference type="InterPro" id="IPR011701">
    <property type="entry name" value="MFS"/>
</dbReference>